<organism evidence="4 5">
    <name type="scientific">Pedobacter rhodius</name>
    <dbReference type="NCBI Taxonomy" id="3004098"/>
    <lineage>
        <taxon>Bacteria</taxon>
        <taxon>Pseudomonadati</taxon>
        <taxon>Bacteroidota</taxon>
        <taxon>Sphingobacteriia</taxon>
        <taxon>Sphingobacteriales</taxon>
        <taxon>Sphingobacteriaceae</taxon>
        <taxon>Pedobacter</taxon>
    </lineage>
</organism>
<dbReference type="EMBL" id="JAPWGL010000002">
    <property type="protein sequence ID" value="MCZ4223258.1"/>
    <property type="molecule type" value="Genomic_DNA"/>
</dbReference>
<evidence type="ECO:0000259" key="3">
    <source>
        <dbReference type="PROSITE" id="PS50110"/>
    </source>
</evidence>
<dbReference type="PANTHER" id="PTHR44591:SF3">
    <property type="entry name" value="RESPONSE REGULATORY DOMAIN-CONTAINING PROTEIN"/>
    <property type="match status" value="1"/>
</dbReference>
<protein>
    <submittedName>
        <fullName evidence="4">Response regulator</fullName>
    </submittedName>
</protein>
<dbReference type="Pfam" id="PF00072">
    <property type="entry name" value="Response_reg"/>
    <property type="match status" value="1"/>
</dbReference>
<dbReference type="RefSeq" id="WP_269415056.1">
    <property type="nucleotide sequence ID" value="NZ_JAPWGL010000002.1"/>
</dbReference>
<proteinExistence type="predicted"/>
<keyword evidence="5" id="KW-1185">Reference proteome</keyword>
<keyword evidence="1 2" id="KW-0597">Phosphoprotein</keyword>
<name>A0ABT4KZI6_9SPHI</name>
<sequence>MTRILVVDNDFSNADAIQMVLENLEYVVKSINQPELLKDTIEKFMPDLIIMDILLGNSDGRVLCDLIKADSKTAHIPVMLITAMMRSQANAITCQADSLMLKPFDFLKFAEEVHTLIHGKL</sequence>
<comment type="caution">
    <text evidence="4">The sequence shown here is derived from an EMBL/GenBank/DDBJ whole genome shotgun (WGS) entry which is preliminary data.</text>
</comment>
<evidence type="ECO:0000313" key="5">
    <source>
        <dbReference type="Proteomes" id="UP001144341"/>
    </source>
</evidence>
<dbReference type="InterPro" id="IPR011006">
    <property type="entry name" value="CheY-like_superfamily"/>
</dbReference>
<dbReference type="SUPFAM" id="SSF52172">
    <property type="entry name" value="CheY-like"/>
    <property type="match status" value="1"/>
</dbReference>
<evidence type="ECO:0000256" key="2">
    <source>
        <dbReference type="PROSITE-ProRule" id="PRU00169"/>
    </source>
</evidence>
<dbReference type="Gene3D" id="3.40.50.2300">
    <property type="match status" value="1"/>
</dbReference>
<evidence type="ECO:0000313" key="4">
    <source>
        <dbReference type="EMBL" id="MCZ4223258.1"/>
    </source>
</evidence>
<dbReference type="PROSITE" id="PS50110">
    <property type="entry name" value="RESPONSE_REGULATORY"/>
    <property type="match status" value="1"/>
</dbReference>
<dbReference type="InterPro" id="IPR001789">
    <property type="entry name" value="Sig_transdc_resp-reg_receiver"/>
</dbReference>
<dbReference type="Proteomes" id="UP001144341">
    <property type="component" value="Unassembled WGS sequence"/>
</dbReference>
<dbReference type="SMART" id="SM00448">
    <property type="entry name" value="REC"/>
    <property type="match status" value="1"/>
</dbReference>
<reference evidence="4" key="1">
    <citation type="submission" date="2022-12" db="EMBL/GenBank/DDBJ databases">
        <title>Genome sequence of SJ11.</title>
        <authorList>
            <person name="Woo H."/>
        </authorList>
    </citation>
    <scope>NUCLEOTIDE SEQUENCE</scope>
    <source>
        <strain evidence="4">SJ11</strain>
    </source>
</reference>
<evidence type="ECO:0000256" key="1">
    <source>
        <dbReference type="ARBA" id="ARBA00022553"/>
    </source>
</evidence>
<accession>A0ABT4KZI6</accession>
<gene>
    <name evidence="4" type="ORF">O0931_08095</name>
</gene>
<dbReference type="InterPro" id="IPR050595">
    <property type="entry name" value="Bact_response_regulator"/>
</dbReference>
<dbReference type="PANTHER" id="PTHR44591">
    <property type="entry name" value="STRESS RESPONSE REGULATOR PROTEIN 1"/>
    <property type="match status" value="1"/>
</dbReference>
<feature type="modified residue" description="4-aspartylphosphate" evidence="2">
    <location>
        <position position="52"/>
    </location>
</feature>
<feature type="domain" description="Response regulatory" evidence="3">
    <location>
        <begin position="3"/>
        <end position="117"/>
    </location>
</feature>